<keyword evidence="3" id="KW-1185">Reference proteome</keyword>
<comment type="caution">
    <text evidence="2">The sequence shown here is derived from an EMBL/GenBank/DDBJ whole genome shotgun (WGS) entry which is preliminary data.</text>
</comment>
<evidence type="ECO:0000256" key="1">
    <source>
        <dbReference type="SAM" id="MobiDB-lite"/>
    </source>
</evidence>
<protein>
    <submittedName>
        <fullName evidence="2">Uncharacterized protein</fullName>
    </submittedName>
</protein>
<name>A0A6G1DSV0_9ORYZ</name>
<dbReference type="AlphaFoldDB" id="A0A6G1DSV0"/>
<feature type="region of interest" description="Disordered" evidence="1">
    <location>
        <begin position="1"/>
        <end position="22"/>
    </location>
</feature>
<dbReference type="EMBL" id="SPHZ02000005">
    <property type="protein sequence ID" value="KAF0915905.1"/>
    <property type="molecule type" value="Genomic_DNA"/>
</dbReference>
<feature type="compositionally biased region" description="Basic residues" evidence="1">
    <location>
        <begin position="13"/>
        <end position="22"/>
    </location>
</feature>
<evidence type="ECO:0000313" key="3">
    <source>
        <dbReference type="Proteomes" id="UP000479710"/>
    </source>
</evidence>
<organism evidence="2 3">
    <name type="scientific">Oryza meyeriana var. granulata</name>
    <dbReference type="NCBI Taxonomy" id="110450"/>
    <lineage>
        <taxon>Eukaryota</taxon>
        <taxon>Viridiplantae</taxon>
        <taxon>Streptophyta</taxon>
        <taxon>Embryophyta</taxon>
        <taxon>Tracheophyta</taxon>
        <taxon>Spermatophyta</taxon>
        <taxon>Magnoliopsida</taxon>
        <taxon>Liliopsida</taxon>
        <taxon>Poales</taxon>
        <taxon>Poaceae</taxon>
        <taxon>BOP clade</taxon>
        <taxon>Oryzoideae</taxon>
        <taxon>Oryzeae</taxon>
        <taxon>Oryzinae</taxon>
        <taxon>Oryza</taxon>
        <taxon>Oryza meyeriana</taxon>
    </lineage>
</organism>
<sequence>MSETESSAAAAPRKPRRLRGHKKGAVTCCVAASSRPGVVASSGEVWDSTRIGLSPREGDAIHGFTSRLRLPFSEQRVASGGSGLWTSVLSALPRGALR</sequence>
<dbReference type="Proteomes" id="UP000479710">
    <property type="component" value="Unassembled WGS sequence"/>
</dbReference>
<gene>
    <name evidence="2" type="ORF">E2562_000549</name>
</gene>
<reference evidence="2 3" key="1">
    <citation type="submission" date="2019-11" db="EMBL/GenBank/DDBJ databases">
        <title>Whole genome sequence of Oryza granulata.</title>
        <authorList>
            <person name="Li W."/>
        </authorList>
    </citation>
    <scope>NUCLEOTIDE SEQUENCE [LARGE SCALE GENOMIC DNA]</scope>
    <source>
        <strain evidence="3">cv. Menghai</strain>
        <tissue evidence="2">Leaf</tissue>
    </source>
</reference>
<evidence type="ECO:0000313" key="2">
    <source>
        <dbReference type="EMBL" id="KAF0915905.1"/>
    </source>
</evidence>
<accession>A0A6G1DSV0</accession>
<proteinExistence type="predicted"/>